<proteinExistence type="predicted"/>
<name>A0A7X0BWF9_9ACTN</name>
<sequence>MDGLAVHGDLQGAEYQESDAGGSHGQTVIQFLQTDQFACAIHAPSMRAGARVLAIRNQRRGDAQMRPRLKGIAWERVGDQLRLVYDPRDQWLLSDPDGTVEKLLGLLSEGGRTIAELAAELSLDEGDVRGAVEAFDAERMLEDGDRLDRLEPDQAERYFSNLAFFESFGSLDRSREDLQRRLRESHVLVLGTGGLNSNTIPHLAGLGVGKMTLLDRDTVDPRNFARQYLYRWDDIGARKVQRAANWVKEFDPAVEVEAIDAGIEGCEQLADLVGRIRPDVVASGIDRPNTIDLWVNEACVRNGVPFVRGGISVTLGTVWSVQPGVSACRACVPADPSNPDDFPDPDEPAVAQAIAATRLFVGKPQPNRGIGPVAGLLGAYGAFEVLRYLTDFEPPAYAGRPLAIDFARGCATSQTEWLRDPACEVCGGR</sequence>
<gene>
    <name evidence="2" type="ORF">FHU36_000696</name>
</gene>
<dbReference type="PANTHER" id="PTHR10953:SF102">
    <property type="entry name" value="ADENYLYLTRANSFERASE AND SULFURTRANSFERASE MOCS3"/>
    <property type="match status" value="1"/>
</dbReference>
<keyword evidence="2" id="KW-0548">Nucleotidyltransferase</keyword>
<dbReference type="GO" id="GO:0005737">
    <property type="term" value="C:cytoplasm"/>
    <property type="evidence" value="ECO:0007669"/>
    <property type="project" value="TreeGrafter"/>
</dbReference>
<evidence type="ECO:0000313" key="2">
    <source>
        <dbReference type="EMBL" id="MBB6344187.1"/>
    </source>
</evidence>
<dbReference type="AlphaFoldDB" id="A0A7X0BWF9"/>
<protein>
    <submittedName>
        <fullName evidence="2">Molybdopterin/thiamine biosynthesis adenylyltransferase</fullName>
    </submittedName>
</protein>
<evidence type="ECO:0000259" key="1">
    <source>
        <dbReference type="Pfam" id="PF00899"/>
    </source>
</evidence>
<comment type="caution">
    <text evidence="2">The sequence shown here is derived from an EMBL/GenBank/DDBJ whole genome shotgun (WGS) entry which is preliminary data.</text>
</comment>
<dbReference type="EMBL" id="JACHJB010000001">
    <property type="protein sequence ID" value="MBB6344187.1"/>
    <property type="molecule type" value="Genomic_DNA"/>
</dbReference>
<dbReference type="PANTHER" id="PTHR10953">
    <property type="entry name" value="UBIQUITIN-ACTIVATING ENZYME E1"/>
    <property type="match status" value="1"/>
</dbReference>
<dbReference type="InterPro" id="IPR000594">
    <property type="entry name" value="ThiF_NAD_FAD-bd"/>
</dbReference>
<dbReference type="Pfam" id="PF00899">
    <property type="entry name" value="ThiF"/>
    <property type="match status" value="1"/>
</dbReference>
<dbReference type="GO" id="GO:0004792">
    <property type="term" value="F:thiosulfate-cyanide sulfurtransferase activity"/>
    <property type="evidence" value="ECO:0007669"/>
    <property type="project" value="TreeGrafter"/>
</dbReference>
<evidence type="ECO:0000313" key="3">
    <source>
        <dbReference type="Proteomes" id="UP000583800"/>
    </source>
</evidence>
<accession>A0A7X0BWF9</accession>
<dbReference type="Gene3D" id="3.40.50.720">
    <property type="entry name" value="NAD(P)-binding Rossmann-like Domain"/>
    <property type="match status" value="1"/>
</dbReference>
<keyword evidence="2" id="KW-0808">Transferase</keyword>
<dbReference type="RefSeq" id="WP_312891419.1">
    <property type="nucleotide sequence ID" value="NZ_JACHJB010000001.1"/>
</dbReference>
<dbReference type="SUPFAM" id="SSF69572">
    <property type="entry name" value="Activating enzymes of the ubiquitin-like proteins"/>
    <property type="match status" value="1"/>
</dbReference>
<keyword evidence="3" id="KW-1185">Reference proteome</keyword>
<reference evidence="2 3" key="1">
    <citation type="submission" date="2020-08" db="EMBL/GenBank/DDBJ databases">
        <title>Sequencing the genomes of 1000 actinobacteria strains.</title>
        <authorList>
            <person name="Klenk H.-P."/>
        </authorList>
    </citation>
    <scope>NUCLEOTIDE SEQUENCE [LARGE SCALE GENOMIC DNA]</scope>
    <source>
        <strain evidence="2 3">DSM 45913</strain>
    </source>
</reference>
<feature type="domain" description="THIF-type NAD/FAD binding fold" evidence="1">
    <location>
        <begin position="174"/>
        <end position="410"/>
    </location>
</feature>
<organism evidence="2 3">
    <name type="scientific">Nonomuraea muscovyensis</name>
    <dbReference type="NCBI Taxonomy" id="1124761"/>
    <lineage>
        <taxon>Bacteria</taxon>
        <taxon>Bacillati</taxon>
        <taxon>Actinomycetota</taxon>
        <taxon>Actinomycetes</taxon>
        <taxon>Streptosporangiales</taxon>
        <taxon>Streptosporangiaceae</taxon>
        <taxon>Nonomuraea</taxon>
    </lineage>
</organism>
<dbReference type="GO" id="GO:0016779">
    <property type="term" value="F:nucleotidyltransferase activity"/>
    <property type="evidence" value="ECO:0007669"/>
    <property type="project" value="UniProtKB-KW"/>
</dbReference>
<dbReference type="InterPro" id="IPR045886">
    <property type="entry name" value="ThiF/MoeB/HesA"/>
</dbReference>
<dbReference type="InterPro" id="IPR035985">
    <property type="entry name" value="Ubiquitin-activating_enz"/>
</dbReference>
<dbReference type="Proteomes" id="UP000583800">
    <property type="component" value="Unassembled WGS sequence"/>
</dbReference>
<dbReference type="GO" id="GO:0008641">
    <property type="term" value="F:ubiquitin-like modifier activating enzyme activity"/>
    <property type="evidence" value="ECO:0007669"/>
    <property type="project" value="InterPro"/>
</dbReference>